<evidence type="ECO:0000313" key="18">
    <source>
        <dbReference type="Proteomes" id="UP000009223"/>
    </source>
</evidence>
<dbReference type="OrthoDB" id="9801077at2"/>
<keyword evidence="8" id="KW-0325">Glycoprotein</keyword>
<evidence type="ECO:0000259" key="15">
    <source>
        <dbReference type="Pfam" id="PF17786"/>
    </source>
</evidence>
<evidence type="ECO:0000256" key="7">
    <source>
        <dbReference type="ARBA" id="ARBA00022801"/>
    </source>
</evidence>
<dbReference type="InterPro" id="IPR041625">
    <property type="entry name" value="Beta-mannosidase_Ig"/>
</dbReference>
<dbReference type="AlphaFoldDB" id="F5YNT8"/>
<keyword evidence="18" id="KW-1185">Reference proteome</keyword>
<dbReference type="RefSeq" id="WP_015708517.1">
    <property type="nucleotide sequence ID" value="NC_015578.1"/>
</dbReference>
<evidence type="ECO:0000256" key="2">
    <source>
        <dbReference type="ARBA" id="ARBA00004613"/>
    </source>
</evidence>
<evidence type="ECO:0000256" key="6">
    <source>
        <dbReference type="ARBA" id="ARBA00022525"/>
    </source>
</evidence>
<keyword evidence="9" id="KW-0326">Glycosidase</keyword>
<dbReference type="Pfam" id="PF17786">
    <property type="entry name" value="Mannosidase_ig"/>
    <property type="match status" value="1"/>
</dbReference>
<dbReference type="STRING" id="545694.TREPR_1604"/>
<dbReference type="InterPro" id="IPR017853">
    <property type="entry name" value="GH"/>
</dbReference>
<feature type="domain" description="Glycoside hydrolase family 2 immunoglobulin-like beta-sandwich" evidence="13">
    <location>
        <begin position="189"/>
        <end position="303"/>
    </location>
</feature>
<dbReference type="InterPro" id="IPR050887">
    <property type="entry name" value="Beta-mannosidase_GH2"/>
</dbReference>
<dbReference type="InterPro" id="IPR013783">
    <property type="entry name" value="Ig-like_fold"/>
</dbReference>
<dbReference type="PANTHER" id="PTHR43730:SF1">
    <property type="entry name" value="BETA-MANNOSIDASE"/>
    <property type="match status" value="1"/>
</dbReference>
<dbReference type="GO" id="GO:0004567">
    <property type="term" value="F:beta-mannosidase activity"/>
    <property type="evidence" value="ECO:0007669"/>
    <property type="project" value="UniProtKB-EC"/>
</dbReference>
<dbReference type="SUPFAM" id="SSF51445">
    <property type="entry name" value="(Trans)glycosidases"/>
    <property type="match status" value="1"/>
</dbReference>
<dbReference type="SUPFAM" id="SSF49785">
    <property type="entry name" value="Galactose-binding domain-like"/>
    <property type="match status" value="1"/>
</dbReference>
<comment type="subunit">
    <text evidence="4">Homodimer.</text>
</comment>
<keyword evidence="6" id="KW-0964">Secreted</keyword>
<dbReference type="InterPro" id="IPR041447">
    <property type="entry name" value="Mannosidase_ig"/>
</dbReference>
<dbReference type="InterPro" id="IPR008979">
    <property type="entry name" value="Galactose-bd-like_sf"/>
</dbReference>
<dbReference type="GO" id="GO:0005576">
    <property type="term" value="C:extracellular region"/>
    <property type="evidence" value="ECO:0007669"/>
    <property type="project" value="UniProtKB-SubCell"/>
</dbReference>
<reference evidence="18" key="1">
    <citation type="submission" date="2009-12" db="EMBL/GenBank/DDBJ databases">
        <title>Complete sequence of Treponema primitia strain ZAS-2.</title>
        <authorList>
            <person name="Tetu S.G."/>
            <person name="Matson E."/>
            <person name="Ren Q."/>
            <person name="Seshadri R."/>
            <person name="Elbourne L."/>
            <person name="Hassan K.A."/>
            <person name="Durkin A."/>
            <person name="Radune D."/>
            <person name="Mohamoud Y."/>
            <person name="Shay R."/>
            <person name="Jin S."/>
            <person name="Zhang X."/>
            <person name="Lucey K."/>
            <person name="Ballor N.R."/>
            <person name="Ottesen E."/>
            <person name="Rosenthal R."/>
            <person name="Allen A."/>
            <person name="Leadbetter J.R."/>
            <person name="Paulsen I.T."/>
        </authorList>
    </citation>
    <scope>NUCLEOTIDE SEQUENCE [LARGE SCALE GENOMIC DNA]</scope>
    <source>
        <strain evidence="18">ATCC BAA-887 / DSM 12427 / ZAS-2</strain>
    </source>
</reference>
<reference evidence="17 18" key="2">
    <citation type="journal article" date="2011" name="ISME J.">
        <title>RNA-seq reveals cooperative metabolic interactions between two termite-gut spirochete species in co-culture.</title>
        <authorList>
            <person name="Rosenthal A.Z."/>
            <person name="Matson E.G."/>
            <person name="Eldar A."/>
            <person name="Leadbetter J.R."/>
        </authorList>
    </citation>
    <scope>NUCLEOTIDE SEQUENCE [LARGE SCALE GENOMIC DNA]</scope>
    <source>
        <strain evidence="18">ATCC BAA-887 / DSM 12427 / ZAS-2</strain>
    </source>
</reference>
<comment type="similarity">
    <text evidence="10">Belongs to the glycosyl hydrolase 2 family. Beta-mannosidase B subfamily.</text>
</comment>
<dbReference type="InterPro" id="IPR036156">
    <property type="entry name" value="Beta-gal/glucu_dom_sf"/>
</dbReference>
<dbReference type="HOGENOM" id="CLU_005015_3_2_12"/>
<dbReference type="Gene3D" id="2.60.40.10">
    <property type="entry name" value="Immunoglobulins"/>
    <property type="match status" value="2"/>
</dbReference>
<gene>
    <name evidence="17" type="ordered locus">TREPR_1604</name>
</gene>
<dbReference type="Pfam" id="PF17753">
    <property type="entry name" value="Ig_mannosidase"/>
    <property type="match status" value="1"/>
</dbReference>
<name>F5YNT8_TREPZ</name>
<keyword evidence="7" id="KW-0378">Hydrolase</keyword>
<dbReference type="EC" id="3.2.1.25" evidence="5"/>
<protein>
    <recommendedName>
        <fullName evidence="11">Beta-mannosidase B</fullName>
        <ecNumber evidence="5">3.2.1.25</ecNumber>
    </recommendedName>
    <alternativeName>
        <fullName evidence="12">Mannanase B</fullName>
    </alternativeName>
</protein>
<feature type="domain" description="Beta-mannosidase Ig-fold" evidence="14">
    <location>
        <begin position="751"/>
        <end position="833"/>
    </location>
</feature>
<dbReference type="InterPro" id="IPR054593">
    <property type="entry name" value="Beta-mannosidase-like_N2"/>
</dbReference>
<evidence type="ECO:0000256" key="3">
    <source>
        <dbReference type="ARBA" id="ARBA00004740"/>
    </source>
</evidence>
<evidence type="ECO:0000256" key="5">
    <source>
        <dbReference type="ARBA" id="ARBA00012754"/>
    </source>
</evidence>
<evidence type="ECO:0000256" key="10">
    <source>
        <dbReference type="ARBA" id="ARBA00038429"/>
    </source>
</evidence>
<dbReference type="FunFam" id="3.20.20.80:FF:000050">
    <property type="entry name" value="Beta-mannosidase B"/>
    <property type="match status" value="1"/>
</dbReference>
<comment type="catalytic activity">
    <reaction evidence="1">
        <text>Hydrolysis of terminal, non-reducing beta-D-mannose residues in beta-D-mannosides.</text>
        <dbReference type="EC" id="3.2.1.25"/>
    </reaction>
</comment>
<evidence type="ECO:0000259" key="14">
    <source>
        <dbReference type="Pfam" id="PF17753"/>
    </source>
</evidence>
<evidence type="ECO:0000256" key="12">
    <source>
        <dbReference type="ARBA" id="ARBA00041614"/>
    </source>
</evidence>
<comment type="pathway">
    <text evidence="3">Glycan metabolism; N-glycan degradation.</text>
</comment>
<dbReference type="Proteomes" id="UP000009223">
    <property type="component" value="Chromosome"/>
</dbReference>
<dbReference type="KEGG" id="tpi:TREPR_1604"/>
<sequence>MQKYLLDGEWHLREAGTDKELSVMIPGSVLEAYTKAGLLPDPYYGENEKNITSLFEKEFEYRRSFTVAEELLAEDTVDLVCLGLDTLGDIILNGQKIASVNNMHRAWRFGVKSLLKKGENEIMIRFHSPNAFIRQAFENGNITYVNLGNMAGSGYLRKAHSQFGWDWGPQLPDVGIWRSIFLEASGTARIGDVYITQKHEKGRVDLRLKVRIDTPDRRHFWAEDRRLCGRIRISPPSGSLIEQQVDLDLDENTFSITIENPQLWWPNGLGAHPLYGVELELLSPGSEDPGSPLDIYRCKIGLRTMTISTEADQWGREFALMVNGLKVFSMGADYIPEDSIIPRVNADRTRKLLEDCVKANFNTIRVWGGGYYPDDFFYDLCDELGLVVWQDLMFACNIYVFTEDFTANVAEEVRQNIRRIRHHASLGLWCGNNEMEVAWVDWETVRDHPKAVKADYIKLFEVLLPQLARETDPNTFYWLASPSSGGSFDEPNADDRGDVHYWEVWHGLKSFAEYRKHYFRYCSEFGFEALPELDTIASFSAPEDHNLFSPVMEAHQKCPSGNGKILYYISETYRYPKDFASLVYISQILQMESIQYGVEHWRRYRGRCMGAIYWQLNDCWPVISWASIDYYGRWKALHYGARRFFAPLMVSIFNEVKNIRLFTHNETPEAVNGLVRLTLRDRDFRALASDEVQVGIPALSAAEVFARDYAELVNTAELERSVFVEAELLIDRRVVSRQTAFFAAPKAFSFKRPRYTLDLIETGDAFVIRLKADTFCRFVQLKISGEDVVFQDNYFDIVNSEGREILVLKSDLKDSYTAETLKGKVEILSVGDTY</sequence>
<dbReference type="PANTHER" id="PTHR43730">
    <property type="entry name" value="BETA-MANNOSIDASE"/>
    <property type="match status" value="1"/>
</dbReference>
<dbReference type="EMBL" id="CP001843">
    <property type="protein sequence ID" value="AEF85330.1"/>
    <property type="molecule type" value="Genomic_DNA"/>
</dbReference>
<dbReference type="Pfam" id="PF00703">
    <property type="entry name" value="Glyco_hydro_2"/>
    <property type="match status" value="1"/>
</dbReference>
<evidence type="ECO:0000256" key="1">
    <source>
        <dbReference type="ARBA" id="ARBA00000829"/>
    </source>
</evidence>
<accession>F5YNT8</accession>
<dbReference type="Gene3D" id="2.60.120.260">
    <property type="entry name" value="Galactose-binding domain-like"/>
    <property type="match status" value="1"/>
</dbReference>
<evidence type="ECO:0000256" key="8">
    <source>
        <dbReference type="ARBA" id="ARBA00023180"/>
    </source>
</evidence>
<comment type="subcellular location">
    <subcellularLocation>
        <location evidence="2">Secreted</location>
    </subcellularLocation>
</comment>
<dbReference type="GO" id="GO:0006516">
    <property type="term" value="P:glycoprotein catabolic process"/>
    <property type="evidence" value="ECO:0007669"/>
    <property type="project" value="TreeGrafter"/>
</dbReference>
<feature type="domain" description="Mannosidase Ig/CBM-like" evidence="15">
    <location>
        <begin position="658"/>
        <end position="746"/>
    </location>
</feature>
<evidence type="ECO:0000256" key="11">
    <source>
        <dbReference type="ARBA" id="ARBA00041069"/>
    </source>
</evidence>
<dbReference type="SUPFAM" id="SSF49303">
    <property type="entry name" value="beta-Galactosidase/glucuronidase domain"/>
    <property type="match status" value="2"/>
</dbReference>
<dbReference type="Pfam" id="PF22666">
    <property type="entry name" value="Glyco_hydro_2_N2"/>
    <property type="match status" value="1"/>
</dbReference>
<dbReference type="GO" id="GO:0005975">
    <property type="term" value="P:carbohydrate metabolic process"/>
    <property type="evidence" value="ECO:0007669"/>
    <property type="project" value="InterPro"/>
</dbReference>
<evidence type="ECO:0000256" key="9">
    <source>
        <dbReference type="ARBA" id="ARBA00023295"/>
    </source>
</evidence>
<organism evidence="17 18">
    <name type="scientific">Treponema primitia (strain ATCC BAA-887 / DSM 12427 / ZAS-2)</name>
    <dbReference type="NCBI Taxonomy" id="545694"/>
    <lineage>
        <taxon>Bacteria</taxon>
        <taxon>Pseudomonadati</taxon>
        <taxon>Spirochaetota</taxon>
        <taxon>Spirochaetia</taxon>
        <taxon>Spirochaetales</taxon>
        <taxon>Treponemataceae</taxon>
        <taxon>Treponema</taxon>
    </lineage>
</organism>
<dbReference type="Gene3D" id="3.20.20.80">
    <property type="entry name" value="Glycosidases"/>
    <property type="match status" value="1"/>
</dbReference>
<evidence type="ECO:0000313" key="17">
    <source>
        <dbReference type="EMBL" id="AEF85330.1"/>
    </source>
</evidence>
<dbReference type="InterPro" id="IPR006102">
    <property type="entry name" value="Ig-like_GH2"/>
</dbReference>
<evidence type="ECO:0000256" key="4">
    <source>
        <dbReference type="ARBA" id="ARBA00011738"/>
    </source>
</evidence>
<dbReference type="eggNOG" id="COG3250">
    <property type="taxonomic scope" value="Bacteria"/>
</dbReference>
<evidence type="ECO:0000259" key="16">
    <source>
        <dbReference type="Pfam" id="PF22666"/>
    </source>
</evidence>
<evidence type="ECO:0000259" key="13">
    <source>
        <dbReference type="Pfam" id="PF00703"/>
    </source>
</evidence>
<feature type="domain" description="Beta-mannosidase-like galactose-binding" evidence="16">
    <location>
        <begin position="10"/>
        <end position="178"/>
    </location>
</feature>
<proteinExistence type="inferred from homology"/>